<dbReference type="GO" id="GO:0036380">
    <property type="term" value="F:UDP-N-acetylglucosamine-undecaprenyl-phosphate N-acetylglucosaminephosphotransferase activity"/>
    <property type="evidence" value="ECO:0007669"/>
    <property type="project" value="UniProtKB-UniRule"/>
</dbReference>
<keyword evidence="4 12" id="KW-0328">Glycosyltransferase</keyword>
<comment type="pathway">
    <text evidence="12">Bacterial outer membrane biogenesis; LPS O-antigen biosynthesis.</text>
</comment>
<evidence type="ECO:0000256" key="11">
    <source>
        <dbReference type="ARBA" id="ARBA00023211"/>
    </source>
</evidence>
<proteinExistence type="inferred from homology"/>
<gene>
    <name evidence="14" type="primary">wzx</name>
    <name evidence="12" type="synonym">wecA</name>
</gene>
<feature type="transmembrane region" description="Helical" evidence="12">
    <location>
        <begin position="126"/>
        <end position="148"/>
    </location>
</feature>
<comment type="catalytic activity">
    <reaction evidence="12">
        <text>di-trans,octa-cis-undecaprenyl phosphate + UDP-N-acetyl-alpha-D-glucosamine = N-acetyl-alpha-D-glucosaminyl-di-trans,octa-cis-undecaprenyl diphosphate + UMP</text>
        <dbReference type="Rhea" id="RHEA:28090"/>
        <dbReference type="ChEBI" id="CHEBI:57705"/>
        <dbReference type="ChEBI" id="CHEBI:57865"/>
        <dbReference type="ChEBI" id="CHEBI:60392"/>
        <dbReference type="ChEBI" id="CHEBI:62959"/>
        <dbReference type="EC" id="2.7.8.33"/>
    </reaction>
</comment>
<keyword evidence="10 12" id="KW-0472">Membrane</keyword>
<dbReference type="NCBIfam" id="TIGR02380">
    <property type="entry name" value="ECA_wecA"/>
    <property type="match status" value="1"/>
</dbReference>
<keyword evidence="6 12" id="KW-0812">Transmembrane</keyword>
<evidence type="ECO:0000256" key="13">
    <source>
        <dbReference type="PIRSR" id="PIRSR600715-1"/>
    </source>
</evidence>
<dbReference type="Pfam" id="PF00953">
    <property type="entry name" value="Glycos_transf_4"/>
    <property type="match status" value="1"/>
</dbReference>
<evidence type="ECO:0000256" key="7">
    <source>
        <dbReference type="ARBA" id="ARBA00022842"/>
    </source>
</evidence>
<evidence type="ECO:0000256" key="5">
    <source>
        <dbReference type="ARBA" id="ARBA00022679"/>
    </source>
</evidence>
<dbReference type="EC" id="2.7.8.33" evidence="12"/>
<dbReference type="PANTHER" id="PTHR22926:SF3">
    <property type="entry name" value="UNDECAPRENYL-PHOSPHATE ALPHA-N-ACETYLGLUCOSAMINYL 1-PHOSPHATE TRANSFERASE"/>
    <property type="match status" value="1"/>
</dbReference>
<keyword evidence="5 12" id="KW-0808">Transferase</keyword>
<dbReference type="GO" id="GO:0044038">
    <property type="term" value="P:cell wall macromolecule biosynthetic process"/>
    <property type="evidence" value="ECO:0007669"/>
    <property type="project" value="TreeGrafter"/>
</dbReference>
<organism evidence="14">
    <name type="scientific">Vibrio parahaemolyticus</name>
    <dbReference type="NCBI Taxonomy" id="670"/>
    <lineage>
        <taxon>Bacteria</taxon>
        <taxon>Pseudomonadati</taxon>
        <taxon>Pseudomonadota</taxon>
        <taxon>Gammaproteobacteria</taxon>
        <taxon>Vibrionales</taxon>
        <taxon>Vibrionaceae</taxon>
        <taxon>Vibrio</taxon>
    </lineage>
</organism>
<dbReference type="PANTHER" id="PTHR22926">
    <property type="entry name" value="PHOSPHO-N-ACETYLMURAMOYL-PENTAPEPTIDE-TRANSFERASE"/>
    <property type="match status" value="1"/>
</dbReference>
<dbReference type="RefSeq" id="WP_025623449.1">
    <property type="nucleotide sequence ID" value="NZ_CP011884.1"/>
</dbReference>
<keyword evidence="2 12" id="KW-1003">Cell membrane</keyword>
<sequence length="362" mass="39829">MLLLILVSLTISTFSLLSLRKVALAFGLVDKPDVRKRHQGDVPFIGGISLFITLTAVSLISPELIPNRDYFLVCGLILTCIGTLDDKLDINAKTRLILLCAISVCLVLTKNISLTNLGDLFGEGDVVLSYGDTLLTTAAVIGCISAFNMVDGIDGLLGALASVAFGALAFLFYSAGNTQLTIFCIIFITSLFPYILFNLDLIPKRSFKVFMGDSGSFLIGFTIIWLIIHSSQKVDGGALVPIMKPVTALWIIALPLMDMVIVMMRRIRKGKSPLKPDRLHLHHICTRLGLSFRQTLMLLFTISSCLALFGVWGQMSDKPESIMFLLFLSAFLIYILIMNNIWRFTVFARKAKTKISTSSTIS</sequence>
<feature type="binding site" evidence="13">
    <location>
        <position position="213"/>
    </location>
    <ligand>
        <name>Mg(2+)</name>
        <dbReference type="ChEBI" id="CHEBI:18420"/>
    </ligand>
</feature>
<feature type="transmembrane region" description="Helical" evidence="12">
    <location>
        <begin position="248"/>
        <end position="265"/>
    </location>
</feature>
<feature type="binding site" evidence="13">
    <location>
        <position position="148"/>
    </location>
    <ligand>
        <name>Mg(2+)</name>
        <dbReference type="ChEBI" id="CHEBI:18420"/>
    </ligand>
</feature>
<dbReference type="AlphaFoldDB" id="A0A5Q5AXB2"/>
<evidence type="ECO:0000313" key="14">
    <source>
        <dbReference type="EMBL" id="QEQ70838.1"/>
    </source>
</evidence>
<comment type="cofactor">
    <cofactor evidence="12 13">
        <name>Mg(2+)</name>
        <dbReference type="ChEBI" id="CHEBI:18420"/>
    </cofactor>
</comment>
<dbReference type="HAMAP" id="MF_02030">
    <property type="entry name" value="WecA_Gammaproteo"/>
    <property type="match status" value="1"/>
</dbReference>
<dbReference type="GO" id="GO:0000287">
    <property type="term" value="F:magnesium ion binding"/>
    <property type="evidence" value="ECO:0007669"/>
    <property type="project" value="InterPro"/>
</dbReference>
<feature type="transmembrane region" description="Helical" evidence="12">
    <location>
        <begin position="96"/>
        <end position="114"/>
    </location>
</feature>
<dbReference type="GO" id="GO:0030145">
    <property type="term" value="F:manganese ion binding"/>
    <property type="evidence" value="ECO:0007669"/>
    <property type="project" value="InterPro"/>
</dbReference>
<evidence type="ECO:0000256" key="10">
    <source>
        <dbReference type="ARBA" id="ARBA00023136"/>
    </source>
</evidence>
<dbReference type="GO" id="GO:0071555">
    <property type="term" value="P:cell wall organization"/>
    <property type="evidence" value="ECO:0007669"/>
    <property type="project" value="TreeGrafter"/>
</dbReference>
<evidence type="ECO:0000256" key="4">
    <source>
        <dbReference type="ARBA" id="ARBA00022676"/>
    </source>
</evidence>
<keyword evidence="7 12" id="KW-0460">Magnesium</keyword>
<evidence type="ECO:0000256" key="8">
    <source>
        <dbReference type="ARBA" id="ARBA00022985"/>
    </source>
</evidence>
<name>A0A5Q5AXB2_VIBPH</name>
<feature type="transmembrane region" description="Helical" evidence="12">
    <location>
        <begin position="155"/>
        <end position="174"/>
    </location>
</feature>
<comment type="cofactor">
    <cofactor evidence="12">
        <name>Mn(2+)</name>
        <dbReference type="ChEBI" id="CHEBI:29035"/>
    </cofactor>
</comment>
<protein>
    <recommendedName>
        <fullName evidence="12">Undecaprenyl-phosphate alpha-N-acetylglucosaminyl 1-phosphate transferase</fullName>
        <ecNumber evidence="12">2.7.8.33</ecNumber>
    </recommendedName>
    <alternativeName>
        <fullName evidence="12">UDP-GlcNAc:undecaprenyl-phosphate GlcNAc-1-phosphate transferase</fullName>
    </alternativeName>
    <alternativeName>
        <fullName evidence="12">Undecaprenyl-phosphate GlcNAc-1-phosphate transferase</fullName>
    </alternativeName>
</protein>
<evidence type="ECO:0000256" key="12">
    <source>
        <dbReference type="HAMAP-Rule" id="MF_02030"/>
    </source>
</evidence>
<comment type="function">
    <text evidence="12">Catalyzes the transfer of the GlcNAc-1-phosphate moiety from UDP-GlcNAc onto the carrier lipid undecaprenyl phosphate (C55-P), yielding GlcNAc-pyrophosphoryl-undecaprenyl (GlcNAc-PP-C55).</text>
</comment>
<feature type="transmembrane region" description="Helical" evidence="12">
    <location>
        <begin position="41"/>
        <end position="60"/>
    </location>
</feature>
<comment type="caution">
    <text evidence="12">Lacks conserved residue(s) required for the propagation of feature annotation.</text>
</comment>
<keyword evidence="11 12" id="KW-0464">Manganese</keyword>
<dbReference type="GO" id="GO:0009243">
    <property type="term" value="P:O antigen biosynthetic process"/>
    <property type="evidence" value="ECO:0007669"/>
    <property type="project" value="UniProtKB-UniRule"/>
</dbReference>
<reference evidence="14" key="1">
    <citation type="journal article" date="2019" name="Int. J. Food Microbiol.">
        <title>Developing a novel molecular serotyping system based on capsular polysaccharide synthesis gene clusters of Vibrio parahaemolyticus.</title>
        <authorList>
            <person name="Pang Y."/>
            <person name="Guo X."/>
            <person name="Tian X."/>
            <person name="Liu F."/>
            <person name="Wang L."/>
            <person name="Wu J."/>
            <person name="Zhang S."/>
            <person name="Li S."/>
            <person name="Liu B."/>
        </authorList>
    </citation>
    <scope>NUCLEOTIDE SEQUENCE</scope>
    <source>
        <strain evidence="14">G2872</strain>
    </source>
</reference>
<dbReference type="InterPro" id="IPR000715">
    <property type="entry name" value="Glycosyl_transferase_4"/>
</dbReference>
<feature type="transmembrane region" description="Helical" evidence="12">
    <location>
        <begin position="209"/>
        <end position="228"/>
    </location>
</feature>
<dbReference type="GO" id="GO:0005886">
    <property type="term" value="C:plasma membrane"/>
    <property type="evidence" value="ECO:0007669"/>
    <property type="project" value="UniProtKB-SubCell"/>
</dbReference>
<dbReference type="GO" id="GO:0016757">
    <property type="term" value="F:glycosyltransferase activity"/>
    <property type="evidence" value="ECO:0007669"/>
    <property type="project" value="UniProtKB-KW"/>
</dbReference>
<dbReference type="CDD" id="cd06853">
    <property type="entry name" value="GT_WecA_like"/>
    <property type="match status" value="1"/>
</dbReference>
<evidence type="ECO:0000256" key="3">
    <source>
        <dbReference type="ARBA" id="ARBA00022519"/>
    </source>
</evidence>
<comment type="similarity">
    <text evidence="12">Belongs to the glycosyltransferase 4 family. WecA subfamily.</text>
</comment>
<evidence type="ECO:0000256" key="1">
    <source>
        <dbReference type="ARBA" id="ARBA00004651"/>
    </source>
</evidence>
<keyword evidence="8 12" id="KW-0448">Lipopolysaccharide biosynthesis</keyword>
<comment type="subcellular location">
    <subcellularLocation>
        <location evidence="12">Cell inner membrane</location>
        <topology evidence="12">Multi-pass membrane protein</topology>
    </subcellularLocation>
    <subcellularLocation>
        <location evidence="1">Cell membrane</location>
        <topology evidence="1">Multi-pass membrane protein</topology>
    </subcellularLocation>
</comment>
<feature type="transmembrane region" description="Helical" evidence="12">
    <location>
        <begin position="296"/>
        <end position="315"/>
    </location>
</feature>
<keyword evidence="3 12" id="KW-0997">Cell inner membrane</keyword>
<evidence type="ECO:0000256" key="9">
    <source>
        <dbReference type="ARBA" id="ARBA00022989"/>
    </source>
</evidence>
<dbReference type="GO" id="GO:0009276">
    <property type="term" value="C:Gram-negative-bacterium-type cell wall"/>
    <property type="evidence" value="ECO:0007669"/>
    <property type="project" value="InterPro"/>
</dbReference>
<keyword evidence="9 12" id="KW-1133">Transmembrane helix</keyword>
<evidence type="ECO:0000256" key="6">
    <source>
        <dbReference type="ARBA" id="ARBA00022692"/>
    </source>
</evidence>
<dbReference type="InterPro" id="IPR012750">
    <property type="entry name" value="ECA_WecA-rel"/>
</dbReference>
<dbReference type="UniPathway" id="UPA00281"/>
<dbReference type="EMBL" id="MK455086">
    <property type="protein sequence ID" value="QEQ70838.1"/>
    <property type="molecule type" value="Genomic_DNA"/>
</dbReference>
<evidence type="ECO:0000256" key="2">
    <source>
        <dbReference type="ARBA" id="ARBA00022475"/>
    </source>
</evidence>
<keyword evidence="13" id="KW-0479">Metal-binding</keyword>
<accession>A0A5Q5AXB2</accession>
<feature type="transmembrane region" description="Helical" evidence="12">
    <location>
        <begin position="180"/>
        <end position="197"/>
    </location>
</feature>
<feature type="transmembrane region" description="Helical" evidence="12">
    <location>
        <begin position="321"/>
        <end position="342"/>
    </location>
</feature>